<sequence>MRSTGELTADTSAWPLLRQEITEAKNKVEILPVIAGQNKEAIYQAQVTTHSFMGAVIYFTGGILIDNGWIRILGSGSARLKRSLPGFNKGKSFNEYGERPPFLLIADDAIGGFFAINGGEFGQDLGQIYYLAPDRLAWEALHVTYQQFLSFCFAGDLTKFYNGLRWITWQEDLKNLSADQGFNFYPFLWTEEGKDINKDSRSMVPIEELYIFLTENMKQRK</sequence>
<dbReference type="Proteomes" id="UP000270046">
    <property type="component" value="Chromosome"/>
</dbReference>
<dbReference type="AlphaFoldDB" id="A0A494VV20"/>
<name>A0A494VV20_9SPHI</name>
<keyword evidence="2" id="KW-1185">Reference proteome</keyword>
<dbReference type="KEGG" id="muh:HYN43_012630"/>
<dbReference type="EMBL" id="CP032869">
    <property type="protein sequence ID" value="AYL99436.1"/>
    <property type="molecule type" value="Genomic_DNA"/>
</dbReference>
<dbReference type="InterPro" id="IPR021239">
    <property type="entry name" value="DUF2625"/>
</dbReference>
<evidence type="ECO:0000313" key="2">
    <source>
        <dbReference type="Proteomes" id="UP000270046"/>
    </source>
</evidence>
<evidence type="ECO:0000313" key="1">
    <source>
        <dbReference type="EMBL" id="AYL99436.1"/>
    </source>
</evidence>
<proteinExistence type="predicted"/>
<reference evidence="1 2" key="1">
    <citation type="submission" date="2018-10" db="EMBL/GenBank/DDBJ databases">
        <title>Genome sequencing of Mucilaginibacter sp. HYN0043.</title>
        <authorList>
            <person name="Kim M."/>
            <person name="Yi H."/>
        </authorList>
    </citation>
    <scope>NUCLEOTIDE SEQUENCE [LARGE SCALE GENOMIC DNA]</scope>
    <source>
        <strain evidence="1 2">HYN0043</strain>
    </source>
</reference>
<dbReference type="Pfam" id="PF10946">
    <property type="entry name" value="DUF2625"/>
    <property type="match status" value="1"/>
</dbReference>
<dbReference type="OrthoDB" id="1550811at2"/>
<dbReference type="RefSeq" id="WP_119411226.1">
    <property type="nucleotide sequence ID" value="NZ_CP032869.1"/>
</dbReference>
<dbReference type="NCBIfam" id="NF008498">
    <property type="entry name" value="PRK11408.1-5"/>
    <property type="match status" value="1"/>
</dbReference>
<accession>A0A494VV20</accession>
<protein>
    <submittedName>
        <fullName evidence="1">DUF2625 family protein</fullName>
    </submittedName>
</protein>
<organism evidence="1 2">
    <name type="scientific">Mucilaginibacter celer</name>
    <dbReference type="NCBI Taxonomy" id="2305508"/>
    <lineage>
        <taxon>Bacteria</taxon>
        <taxon>Pseudomonadati</taxon>
        <taxon>Bacteroidota</taxon>
        <taxon>Sphingobacteriia</taxon>
        <taxon>Sphingobacteriales</taxon>
        <taxon>Sphingobacteriaceae</taxon>
        <taxon>Mucilaginibacter</taxon>
    </lineage>
</organism>
<gene>
    <name evidence="1" type="ORF">HYN43_012630</name>
</gene>